<dbReference type="EMBL" id="VIFX01000048">
    <property type="protein sequence ID" value="TQR83270.1"/>
    <property type="molecule type" value="Genomic_DNA"/>
</dbReference>
<organism evidence="2 3">
    <name type="scientific">Mycolicibacterium hodleri</name>
    <dbReference type="NCBI Taxonomy" id="49897"/>
    <lineage>
        <taxon>Bacteria</taxon>
        <taxon>Bacillati</taxon>
        <taxon>Actinomycetota</taxon>
        <taxon>Actinomycetes</taxon>
        <taxon>Mycobacteriales</taxon>
        <taxon>Mycobacteriaceae</taxon>
        <taxon>Mycolicibacterium</taxon>
    </lineage>
</organism>
<feature type="compositionally biased region" description="Low complexity" evidence="1">
    <location>
        <begin position="122"/>
        <end position="143"/>
    </location>
</feature>
<evidence type="ECO:0000256" key="1">
    <source>
        <dbReference type="SAM" id="MobiDB-lite"/>
    </source>
</evidence>
<gene>
    <name evidence="2" type="ORF">D8S82_28000</name>
</gene>
<keyword evidence="3" id="KW-1185">Reference proteome</keyword>
<evidence type="ECO:0000313" key="3">
    <source>
        <dbReference type="Proteomes" id="UP000315759"/>
    </source>
</evidence>
<proteinExistence type="predicted"/>
<dbReference type="RefSeq" id="WP_142555226.1">
    <property type="nucleotide sequence ID" value="NZ_VIFX01000048.1"/>
</dbReference>
<name>A0A544VTF5_9MYCO</name>
<accession>A0A544VTF5</accession>
<protein>
    <submittedName>
        <fullName evidence="2">Uncharacterized protein</fullName>
    </submittedName>
</protein>
<reference evidence="2 3" key="1">
    <citation type="submission" date="2018-10" db="EMBL/GenBank/DDBJ databases">
        <title>Draft genome of Mycobacterium hodleri strain B.</title>
        <authorList>
            <person name="Amande T.J."/>
            <person name="Mcgenity T.J."/>
        </authorList>
    </citation>
    <scope>NUCLEOTIDE SEQUENCE [LARGE SCALE GENOMIC DNA]</scope>
    <source>
        <strain evidence="2 3">B</strain>
    </source>
</reference>
<dbReference type="Proteomes" id="UP000315759">
    <property type="component" value="Unassembled WGS sequence"/>
</dbReference>
<dbReference type="AlphaFoldDB" id="A0A544VTF5"/>
<comment type="caution">
    <text evidence="2">The sequence shown here is derived from an EMBL/GenBank/DDBJ whole genome shotgun (WGS) entry which is preliminary data.</text>
</comment>
<evidence type="ECO:0000313" key="2">
    <source>
        <dbReference type="EMBL" id="TQR83270.1"/>
    </source>
</evidence>
<feature type="region of interest" description="Disordered" evidence="1">
    <location>
        <begin position="86"/>
        <end position="195"/>
    </location>
</feature>
<sequence length="207" mass="20573">MELVAAGVLCGAVVDDGFGDVAAGVVESCWADDGLGVVVSVLSAVLSVVLDDFFFGFAGLVALGCVGETTSPLTEVTGLVGELLGGDDPSDPEPVVGDSVDGDAVPDVPAGVEELDSEPDGAESGSAHAGAAAIADPTPSATANAPTRPTYFAQPMTNPPHRTKLPPGSPKSAAGRSRRPSRVDGMSAVRSWNGPAHAVLAANVARS</sequence>